<reference evidence="3 4" key="1">
    <citation type="submission" date="2018-06" db="EMBL/GenBank/DDBJ databases">
        <title>Genomic Encyclopedia of Type Strains, Phase III (KMG-III): the genomes of soil and plant-associated and newly described type strains.</title>
        <authorList>
            <person name="Whitman W."/>
        </authorList>
    </citation>
    <scope>NUCLEOTIDE SEQUENCE [LARGE SCALE GENOMIC DNA]</scope>
    <source>
        <strain evidence="3 4">ORS 1419</strain>
    </source>
</reference>
<accession>A0A318TCV1</accession>
<comment type="caution">
    <text evidence="3">The sequence shown here is derived from an EMBL/GenBank/DDBJ whole genome shotgun (WGS) entry which is preliminary data.</text>
</comment>
<evidence type="ECO:0000313" key="3">
    <source>
        <dbReference type="EMBL" id="PYE89000.1"/>
    </source>
</evidence>
<sequence length="136" mass="14172">MTGSCFRTEKDGLTVFVRLTPKSAKDAVEGIGEGADGRRYVLARVRAVPEDGKANKALEKLLAKTLSVAGGSVAVTGGATSRLKQVHVSGDPGALVRKLQALGLAGDNNNTAARKSKKPVARTGFIEIGCFNLRPP</sequence>
<organism evidence="3 4">
    <name type="scientific">Phyllobacterium leguminum</name>
    <dbReference type="NCBI Taxonomy" id="314237"/>
    <lineage>
        <taxon>Bacteria</taxon>
        <taxon>Pseudomonadati</taxon>
        <taxon>Pseudomonadota</taxon>
        <taxon>Alphaproteobacteria</taxon>
        <taxon>Hyphomicrobiales</taxon>
        <taxon>Phyllobacteriaceae</taxon>
        <taxon>Phyllobacterium</taxon>
    </lineage>
</organism>
<dbReference type="InterPro" id="IPR003746">
    <property type="entry name" value="DUF167"/>
</dbReference>
<dbReference type="SMART" id="SM01152">
    <property type="entry name" value="DUF167"/>
    <property type="match status" value="1"/>
</dbReference>
<protein>
    <recommendedName>
        <fullName evidence="2">UPF0235 protein C7477_105100</fullName>
    </recommendedName>
</protein>
<dbReference type="NCBIfam" id="TIGR00251">
    <property type="entry name" value="DUF167 family protein"/>
    <property type="match status" value="1"/>
</dbReference>
<dbReference type="Gene3D" id="3.30.1200.10">
    <property type="entry name" value="YggU-like"/>
    <property type="match status" value="1"/>
</dbReference>
<comment type="similarity">
    <text evidence="1 2">Belongs to the UPF0235 family.</text>
</comment>
<dbReference type="InterPro" id="IPR036591">
    <property type="entry name" value="YggU-like_sf"/>
</dbReference>
<name>A0A318TCV1_9HYPH</name>
<keyword evidence="4" id="KW-1185">Reference proteome</keyword>
<dbReference type="Pfam" id="PF02594">
    <property type="entry name" value="DUF167"/>
    <property type="match status" value="1"/>
</dbReference>
<dbReference type="HAMAP" id="MF_00634">
    <property type="entry name" value="UPF0235"/>
    <property type="match status" value="1"/>
</dbReference>
<evidence type="ECO:0000256" key="2">
    <source>
        <dbReference type="HAMAP-Rule" id="MF_00634"/>
    </source>
</evidence>
<dbReference type="SUPFAM" id="SSF69786">
    <property type="entry name" value="YggU-like"/>
    <property type="match status" value="1"/>
</dbReference>
<dbReference type="NCBIfam" id="NF002348">
    <property type="entry name" value="PRK01310.1"/>
    <property type="match status" value="1"/>
</dbReference>
<proteinExistence type="inferred from homology"/>
<evidence type="ECO:0000256" key="1">
    <source>
        <dbReference type="ARBA" id="ARBA00010364"/>
    </source>
</evidence>
<dbReference type="EMBL" id="QJTF01000005">
    <property type="protein sequence ID" value="PYE89000.1"/>
    <property type="molecule type" value="Genomic_DNA"/>
</dbReference>
<gene>
    <name evidence="3" type="ORF">C7477_105100</name>
</gene>
<dbReference type="Proteomes" id="UP000247454">
    <property type="component" value="Unassembled WGS sequence"/>
</dbReference>
<evidence type="ECO:0000313" key="4">
    <source>
        <dbReference type="Proteomes" id="UP000247454"/>
    </source>
</evidence>
<dbReference type="AlphaFoldDB" id="A0A318TCV1"/>